<feature type="transmembrane region" description="Helical" evidence="1">
    <location>
        <begin position="136"/>
        <end position="158"/>
    </location>
</feature>
<feature type="transmembrane region" description="Helical" evidence="1">
    <location>
        <begin position="93"/>
        <end position="115"/>
    </location>
</feature>
<feature type="transmembrane region" description="Helical" evidence="1">
    <location>
        <begin position="12"/>
        <end position="33"/>
    </location>
</feature>
<keyword evidence="1" id="KW-0472">Membrane</keyword>
<evidence type="ECO:0008006" key="4">
    <source>
        <dbReference type="Google" id="ProtNLM"/>
    </source>
</evidence>
<comment type="caution">
    <text evidence="2">The sequence shown here is derived from an EMBL/GenBank/DDBJ whole genome shotgun (WGS) entry which is preliminary data.</text>
</comment>
<keyword evidence="1" id="KW-0812">Transmembrane</keyword>
<sequence>MDTTTLARVLHVIGVIVWIGGVSMVTTVIIPSVKRLKSKEEQIKTFEQIEGRFSFQAKLATLLTGITGFYMLHELNAWERYLDYRYWWVHAMTLVWFIFSIILFILEPFILHRLFKKYAAENPEKTFKFIHRAHWVLLNISLITVFGAVAGSHGWLIIR</sequence>
<keyword evidence="3" id="KW-1185">Reference proteome</keyword>
<name>A0A838ZPN3_9FLAO</name>
<evidence type="ECO:0000313" key="2">
    <source>
        <dbReference type="EMBL" id="MBA5629816.1"/>
    </source>
</evidence>
<feature type="transmembrane region" description="Helical" evidence="1">
    <location>
        <begin position="53"/>
        <end position="73"/>
    </location>
</feature>
<dbReference type="RefSeq" id="WP_182043426.1">
    <property type="nucleotide sequence ID" value="NZ_JACDZE010000002.1"/>
</dbReference>
<organism evidence="2 3">
    <name type="scientific">Moheibacter lacus</name>
    <dbReference type="NCBI Taxonomy" id="2745851"/>
    <lineage>
        <taxon>Bacteria</taxon>
        <taxon>Pseudomonadati</taxon>
        <taxon>Bacteroidota</taxon>
        <taxon>Flavobacteriia</taxon>
        <taxon>Flavobacteriales</taxon>
        <taxon>Weeksellaceae</taxon>
        <taxon>Moheibacter</taxon>
    </lineage>
</organism>
<protein>
    <recommendedName>
        <fullName evidence="4">Copper resistance protein D</fullName>
    </recommendedName>
</protein>
<proteinExistence type="predicted"/>
<gene>
    <name evidence="2" type="ORF">HU137_08550</name>
</gene>
<dbReference type="EMBL" id="JACDZE010000002">
    <property type="protein sequence ID" value="MBA5629816.1"/>
    <property type="molecule type" value="Genomic_DNA"/>
</dbReference>
<keyword evidence="1" id="KW-1133">Transmembrane helix</keyword>
<evidence type="ECO:0000313" key="3">
    <source>
        <dbReference type="Proteomes" id="UP000552241"/>
    </source>
</evidence>
<dbReference type="AlphaFoldDB" id="A0A838ZPN3"/>
<accession>A0A838ZPN3</accession>
<reference evidence="2 3" key="1">
    <citation type="submission" date="2020-07" db="EMBL/GenBank/DDBJ databases">
        <title>Moheibacter lacus sp. nov., a member of the family Flavobacteriaceae isolated from freshwater lake sediment.</title>
        <authorList>
            <person name="Liu Y."/>
        </authorList>
    </citation>
    <scope>NUCLEOTIDE SEQUENCE [LARGE SCALE GENOMIC DNA]</scope>
    <source>
        <strain evidence="2 3">BDHS18</strain>
    </source>
</reference>
<evidence type="ECO:0000256" key="1">
    <source>
        <dbReference type="SAM" id="Phobius"/>
    </source>
</evidence>
<dbReference type="Proteomes" id="UP000552241">
    <property type="component" value="Unassembled WGS sequence"/>
</dbReference>